<dbReference type="AlphaFoldDB" id="A0A815AUW3"/>
<evidence type="ECO:0000256" key="6">
    <source>
        <dbReference type="ARBA" id="ARBA00022475"/>
    </source>
</evidence>
<keyword evidence="4" id="KW-0796">Tight junction</keyword>
<dbReference type="InterPro" id="IPR036892">
    <property type="entry name" value="L27_dom_sf"/>
</dbReference>
<dbReference type="Pfam" id="PF00595">
    <property type="entry name" value="PDZ"/>
    <property type="match status" value="1"/>
</dbReference>
<keyword evidence="12" id="KW-0628">Postsynaptic cell membrane</keyword>
<dbReference type="InterPro" id="IPR004172">
    <property type="entry name" value="L27_dom"/>
</dbReference>
<dbReference type="InterPro" id="IPR001478">
    <property type="entry name" value="PDZ"/>
</dbReference>
<keyword evidence="15" id="KW-0732">Signal</keyword>
<evidence type="ECO:0000256" key="12">
    <source>
        <dbReference type="ARBA" id="ARBA00023257"/>
    </source>
</evidence>
<organism evidence="18 19">
    <name type="scientific">Adineta ricciae</name>
    <name type="common">Rotifer</name>
    <dbReference type="NCBI Taxonomy" id="249248"/>
    <lineage>
        <taxon>Eukaryota</taxon>
        <taxon>Metazoa</taxon>
        <taxon>Spiralia</taxon>
        <taxon>Gnathifera</taxon>
        <taxon>Rotifera</taxon>
        <taxon>Eurotatoria</taxon>
        <taxon>Bdelloidea</taxon>
        <taxon>Adinetida</taxon>
        <taxon>Adinetidae</taxon>
        <taxon>Adineta</taxon>
    </lineage>
</organism>
<keyword evidence="11" id="KW-0472">Membrane</keyword>
<accession>A0A815AUW3</accession>
<evidence type="ECO:0000256" key="2">
    <source>
        <dbReference type="ARBA" id="ARBA00004435"/>
    </source>
</evidence>
<dbReference type="EMBL" id="CAJNOJ010000186">
    <property type="protein sequence ID" value="CAF1260479.1"/>
    <property type="molecule type" value="Genomic_DNA"/>
</dbReference>
<evidence type="ECO:0000256" key="11">
    <source>
        <dbReference type="ARBA" id="ARBA00023136"/>
    </source>
</evidence>
<proteinExistence type="inferred from homology"/>
<feature type="chain" id="PRO_5032782025" description="Protein lin-7 homolog B" evidence="15">
    <location>
        <begin position="19"/>
        <end position="284"/>
    </location>
</feature>
<evidence type="ECO:0000256" key="10">
    <source>
        <dbReference type="ARBA" id="ARBA00023018"/>
    </source>
</evidence>
<keyword evidence="7" id="KW-0268">Exocytosis</keyword>
<dbReference type="GO" id="GO:0005923">
    <property type="term" value="C:bicellular tight junction"/>
    <property type="evidence" value="ECO:0007669"/>
    <property type="project" value="UniProtKB-SubCell"/>
</dbReference>
<dbReference type="Pfam" id="PF08571">
    <property type="entry name" value="Yos1"/>
    <property type="match status" value="1"/>
</dbReference>
<evidence type="ECO:0000256" key="8">
    <source>
        <dbReference type="ARBA" id="ARBA00022927"/>
    </source>
</evidence>
<dbReference type="InterPro" id="IPR051109">
    <property type="entry name" value="MAM_complex_regulator"/>
</dbReference>
<comment type="caution">
    <text evidence="18">The sequence shown here is derived from an EMBL/GenBank/DDBJ whole genome shotgun (WGS) entry which is preliminary data.</text>
</comment>
<evidence type="ECO:0000256" key="4">
    <source>
        <dbReference type="ARBA" id="ARBA00022427"/>
    </source>
</evidence>
<comment type="similarity">
    <text evidence="3">Belongs to the lin-7 family.</text>
</comment>
<dbReference type="SMART" id="SM00569">
    <property type="entry name" value="L27"/>
    <property type="match status" value="1"/>
</dbReference>
<evidence type="ECO:0000259" key="17">
    <source>
        <dbReference type="PROSITE" id="PS51022"/>
    </source>
</evidence>
<dbReference type="PANTHER" id="PTHR14063">
    <property type="entry name" value="PROTEIN LIN-7 HOMOLOG"/>
    <property type="match status" value="1"/>
</dbReference>
<gene>
    <name evidence="18" type="ORF">EDS130_LOCUS28485</name>
</gene>
<evidence type="ECO:0000256" key="13">
    <source>
        <dbReference type="ARBA" id="ARBA00034098"/>
    </source>
</evidence>
<evidence type="ECO:0000256" key="9">
    <source>
        <dbReference type="ARBA" id="ARBA00022949"/>
    </source>
</evidence>
<dbReference type="SUPFAM" id="SSF50156">
    <property type="entry name" value="PDZ domain-like"/>
    <property type="match status" value="1"/>
</dbReference>
<reference evidence="18" key="1">
    <citation type="submission" date="2021-02" db="EMBL/GenBank/DDBJ databases">
        <authorList>
            <person name="Nowell W R."/>
        </authorList>
    </citation>
    <scope>NUCLEOTIDE SEQUENCE</scope>
</reference>
<evidence type="ECO:0000256" key="14">
    <source>
        <dbReference type="ARBA" id="ARBA00068095"/>
    </source>
</evidence>
<evidence type="ECO:0000256" key="7">
    <source>
        <dbReference type="ARBA" id="ARBA00022483"/>
    </source>
</evidence>
<keyword evidence="6" id="KW-1003">Cell membrane</keyword>
<evidence type="ECO:0000313" key="18">
    <source>
        <dbReference type="EMBL" id="CAF1260479.1"/>
    </source>
</evidence>
<dbReference type="OrthoDB" id="10056216at2759"/>
<dbReference type="GO" id="GO:0006887">
    <property type="term" value="P:exocytosis"/>
    <property type="evidence" value="ECO:0007669"/>
    <property type="project" value="UniProtKB-KW"/>
</dbReference>
<evidence type="ECO:0000256" key="3">
    <source>
        <dbReference type="ARBA" id="ARBA00008546"/>
    </source>
</evidence>
<evidence type="ECO:0000256" key="5">
    <source>
        <dbReference type="ARBA" id="ARBA00022448"/>
    </source>
</evidence>
<dbReference type="Gene3D" id="2.30.42.10">
    <property type="match status" value="1"/>
</dbReference>
<dbReference type="InterPro" id="IPR036034">
    <property type="entry name" value="PDZ_sf"/>
</dbReference>
<protein>
    <recommendedName>
        <fullName evidence="14">Protein lin-7 homolog B</fullName>
    </recommendedName>
</protein>
<feature type="domain" description="L27" evidence="17">
    <location>
        <begin position="93"/>
        <end position="148"/>
    </location>
</feature>
<dbReference type="PROSITE" id="PS50106">
    <property type="entry name" value="PDZ"/>
    <property type="match status" value="1"/>
</dbReference>
<dbReference type="Pfam" id="PF02828">
    <property type="entry name" value="L27"/>
    <property type="match status" value="1"/>
</dbReference>
<keyword evidence="10" id="KW-0770">Synapse</keyword>
<dbReference type="FunFam" id="2.30.42.10:FF:000039">
    <property type="entry name" value="Lin-7 homolog B"/>
    <property type="match status" value="1"/>
</dbReference>
<evidence type="ECO:0000256" key="1">
    <source>
        <dbReference type="ARBA" id="ARBA00004171"/>
    </source>
</evidence>
<feature type="signal peptide" evidence="15">
    <location>
        <begin position="1"/>
        <end position="18"/>
    </location>
</feature>
<dbReference type="CDD" id="cd06796">
    <property type="entry name" value="PDZ_Lin-7-like"/>
    <property type="match status" value="1"/>
</dbReference>
<name>A0A815AUW3_ADIRI</name>
<dbReference type="Proteomes" id="UP000663852">
    <property type="component" value="Unassembled WGS sequence"/>
</dbReference>
<keyword evidence="9" id="KW-0965">Cell junction</keyword>
<dbReference type="GO" id="GO:0098839">
    <property type="term" value="C:postsynaptic density membrane"/>
    <property type="evidence" value="ECO:0007669"/>
    <property type="project" value="UniProtKB-SubCell"/>
</dbReference>
<dbReference type="GO" id="GO:0015031">
    <property type="term" value="P:protein transport"/>
    <property type="evidence" value="ECO:0007669"/>
    <property type="project" value="UniProtKB-KW"/>
</dbReference>
<evidence type="ECO:0000256" key="15">
    <source>
        <dbReference type="SAM" id="SignalP"/>
    </source>
</evidence>
<evidence type="ECO:0000313" key="19">
    <source>
        <dbReference type="Proteomes" id="UP000663852"/>
    </source>
</evidence>
<evidence type="ECO:0000259" key="16">
    <source>
        <dbReference type="PROSITE" id="PS50106"/>
    </source>
</evidence>
<dbReference type="InterPro" id="IPR014775">
    <property type="entry name" value="L27_C"/>
</dbReference>
<comment type="subcellular location">
    <subcellularLocation>
        <location evidence="1">Basolateral cell membrane</location>
        <topology evidence="1">Peripheral membrane protein</topology>
    </subcellularLocation>
    <subcellularLocation>
        <location evidence="2">Cell junction</location>
        <location evidence="2">Tight junction</location>
    </subcellularLocation>
    <subcellularLocation>
        <location evidence="13">Postsynaptic density membrane</location>
        <topology evidence="13">Peripheral membrane protein</topology>
    </subcellularLocation>
</comment>
<dbReference type="GO" id="GO:0016323">
    <property type="term" value="C:basolateral plasma membrane"/>
    <property type="evidence" value="ECO:0007669"/>
    <property type="project" value="UniProtKB-SubCell"/>
</dbReference>
<sequence>MGFSLYSLIEAALLCVNAVAILNEQRFLSRISGNANNQNYPGAGGYGMEHQNTGGAKQQLLTLIRSVRTVMRIPLIAFNIIMSVITGDSPLNLEKDVERAIVLLDRLRTTSEIPEAKLTELQRILQSDFFHAVLEVYEKLYETVEITGSPEVRANATAKATVAAFAASEGHAHPRVVELPKTTEGLGFNVMGGREQNSPVYISRIIPNSVAWKHGGLKKGDQLLSVNGVSVENEYHEKAVELLKQAQGSVKLVVRYSPQVLIEMENRFEKQKAAKKPAASPVNK</sequence>
<dbReference type="InterPro" id="IPR013880">
    <property type="entry name" value="Yos1"/>
</dbReference>
<dbReference type="Gene3D" id="1.10.287.650">
    <property type="entry name" value="L27 domain"/>
    <property type="match status" value="1"/>
</dbReference>
<dbReference type="SMART" id="SM00228">
    <property type="entry name" value="PDZ"/>
    <property type="match status" value="1"/>
</dbReference>
<keyword evidence="5" id="KW-0813">Transport</keyword>
<dbReference type="PROSITE" id="PS51022">
    <property type="entry name" value="L27"/>
    <property type="match status" value="1"/>
</dbReference>
<feature type="domain" description="PDZ" evidence="16">
    <location>
        <begin position="176"/>
        <end position="258"/>
    </location>
</feature>
<keyword evidence="8" id="KW-0653">Protein transport</keyword>
<dbReference type="SUPFAM" id="SSF101288">
    <property type="entry name" value="L27 domain"/>
    <property type="match status" value="1"/>
</dbReference>